<evidence type="ECO:0000313" key="3">
    <source>
        <dbReference type="WBParaSite" id="Csp11.Scaffold608.g5774.t1"/>
    </source>
</evidence>
<sequence length="264" mass="30563">MAPVEKKFVLTHIAKDISSLKEEGWRYSKLEKHFGVFWKVKVSRKTDYLSLYLHCLHPKNEGSWSIQVSFNLKLLSVTGKTTDLTSKRRFINKSSSWGWPEFMKWEEMEKDYMIDGDVIIEAHFLASQSSEFKYLFFEYAKEQPEIILNDVDSKDFHYFLECLYGEDSIDEETVAGILKIADICNAKIPLQKCEQFLIRDSGKTFKEKLQLANRFKLDKLKNECLSKINTAAEIRSVLMCNLNGMDPSVVGALLQKTLSLIPFT</sequence>
<reference evidence="3" key="1">
    <citation type="submission" date="2016-11" db="UniProtKB">
        <authorList>
            <consortium name="WormBaseParasite"/>
        </authorList>
    </citation>
    <scope>IDENTIFICATION</scope>
</reference>
<dbReference type="InterPro" id="IPR011333">
    <property type="entry name" value="SKP1/BTB/POZ_sf"/>
</dbReference>
<accession>A0A1I7TGR2</accession>
<dbReference type="Gene3D" id="3.30.710.10">
    <property type="entry name" value="Potassium Channel Kv1.1, Chain A"/>
    <property type="match status" value="1"/>
</dbReference>
<dbReference type="PROSITE" id="PS50144">
    <property type="entry name" value="MATH"/>
    <property type="match status" value="1"/>
</dbReference>
<dbReference type="CDD" id="cd00121">
    <property type="entry name" value="MATH"/>
    <property type="match status" value="1"/>
</dbReference>
<evidence type="ECO:0000259" key="1">
    <source>
        <dbReference type="PROSITE" id="PS50144"/>
    </source>
</evidence>
<dbReference type="AlphaFoldDB" id="A0A1I7TGR2"/>
<dbReference type="PANTHER" id="PTHR22743">
    <property type="entry name" value="MEPRIN/TRAF-LIKE MATH FAMILY-C.ELEGANS"/>
    <property type="match status" value="1"/>
</dbReference>
<dbReference type="WBParaSite" id="Csp11.Scaffold608.g5774.t1">
    <property type="protein sequence ID" value="Csp11.Scaffold608.g5774.t1"/>
    <property type="gene ID" value="Csp11.Scaffold608.g5774"/>
</dbReference>
<dbReference type="Proteomes" id="UP000095282">
    <property type="component" value="Unplaced"/>
</dbReference>
<dbReference type="Pfam" id="PF00917">
    <property type="entry name" value="MATH"/>
    <property type="match status" value="1"/>
</dbReference>
<dbReference type="Pfam" id="PF00651">
    <property type="entry name" value="BTB"/>
    <property type="match status" value="1"/>
</dbReference>
<dbReference type="InterPro" id="IPR000210">
    <property type="entry name" value="BTB/POZ_dom"/>
</dbReference>
<dbReference type="InterPro" id="IPR002083">
    <property type="entry name" value="MATH/TRAF_dom"/>
</dbReference>
<dbReference type="InterPro" id="IPR008974">
    <property type="entry name" value="TRAF-like"/>
</dbReference>
<keyword evidence="2" id="KW-1185">Reference proteome</keyword>
<dbReference type="CDD" id="cd18186">
    <property type="entry name" value="BTB_POZ_ZBTB_KLHL-like"/>
    <property type="match status" value="1"/>
</dbReference>
<feature type="domain" description="MATH" evidence="1">
    <location>
        <begin position="1"/>
        <end position="124"/>
    </location>
</feature>
<proteinExistence type="predicted"/>
<name>A0A1I7TGR2_9PELO</name>
<organism evidence="2 3">
    <name type="scientific">Caenorhabditis tropicalis</name>
    <dbReference type="NCBI Taxonomy" id="1561998"/>
    <lineage>
        <taxon>Eukaryota</taxon>
        <taxon>Metazoa</taxon>
        <taxon>Ecdysozoa</taxon>
        <taxon>Nematoda</taxon>
        <taxon>Chromadorea</taxon>
        <taxon>Rhabditida</taxon>
        <taxon>Rhabditina</taxon>
        <taxon>Rhabditomorpha</taxon>
        <taxon>Rhabditoidea</taxon>
        <taxon>Rhabditidae</taxon>
        <taxon>Peloderinae</taxon>
        <taxon>Caenorhabditis</taxon>
    </lineage>
</organism>
<dbReference type="Gene3D" id="2.60.210.10">
    <property type="entry name" value="Apoptosis, Tumor Necrosis Factor Receptor Associated Protein 2, Chain A"/>
    <property type="match status" value="1"/>
</dbReference>
<evidence type="ECO:0000313" key="2">
    <source>
        <dbReference type="Proteomes" id="UP000095282"/>
    </source>
</evidence>
<dbReference type="SUPFAM" id="SSF49599">
    <property type="entry name" value="TRAF domain-like"/>
    <property type="match status" value="1"/>
</dbReference>
<dbReference type="SUPFAM" id="SSF54695">
    <property type="entry name" value="POZ domain"/>
    <property type="match status" value="1"/>
</dbReference>
<dbReference type="STRING" id="1561998.A0A1I7TGR2"/>
<dbReference type="SMART" id="SM00061">
    <property type="entry name" value="MATH"/>
    <property type="match status" value="1"/>
</dbReference>
<dbReference type="PANTHER" id="PTHR22743:SF165">
    <property type="entry name" value="BTB AND MATH DOMAIN CONTAINING-RELATED"/>
    <property type="match status" value="1"/>
</dbReference>
<protein>
    <submittedName>
        <fullName evidence="3">MATH domain-containing protein</fullName>
    </submittedName>
</protein>
<dbReference type="SMART" id="SM00225">
    <property type="entry name" value="BTB"/>
    <property type="match status" value="1"/>
</dbReference>
<dbReference type="InterPro" id="IPR052664">
    <property type="entry name" value="BTB-MATH_domain_protein"/>
</dbReference>